<keyword evidence="3" id="KW-1185">Reference proteome</keyword>
<organism evidence="2 3">
    <name type="scientific">Macrophomina phaseolina</name>
    <dbReference type="NCBI Taxonomy" id="35725"/>
    <lineage>
        <taxon>Eukaryota</taxon>
        <taxon>Fungi</taxon>
        <taxon>Dikarya</taxon>
        <taxon>Ascomycota</taxon>
        <taxon>Pezizomycotina</taxon>
        <taxon>Dothideomycetes</taxon>
        <taxon>Dothideomycetes incertae sedis</taxon>
        <taxon>Botryosphaeriales</taxon>
        <taxon>Botryosphaeriaceae</taxon>
        <taxon>Macrophomina</taxon>
    </lineage>
</organism>
<reference evidence="2 3" key="1">
    <citation type="journal article" date="2021" name="Nat. Commun.">
        <title>Genetic determinants of endophytism in the Arabidopsis root mycobiome.</title>
        <authorList>
            <person name="Mesny F."/>
            <person name="Miyauchi S."/>
            <person name="Thiergart T."/>
            <person name="Pickel B."/>
            <person name="Atanasova L."/>
            <person name="Karlsson M."/>
            <person name="Huettel B."/>
            <person name="Barry K.W."/>
            <person name="Haridas S."/>
            <person name="Chen C."/>
            <person name="Bauer D."/>
            <person name="Andreopoulos W."/>
            <person name="Pangilinan J."/>
            <person name="LaButti K."/>
            <person name="Riley R."/>
            <person name="Lipzen A."/>
            <person name="Clum A."/>
            <person name="Drula E."/>
            <person name="Henrissat B."/>
            <person name="Kohler A."/>
            <person name="Grigoriev I.V."/>
            <person name="Martin F.M."/>
            <person name="Hacquard S."/>
        </authorList>
    </citation>
    <scope>NUCLEOTIDE SEQUENCE [LARGE SCALE GENOMIC DNA]</scope>
    <source>
        <strain evidence="2 3">MPI-SDFR-AT-0080</strain>
    </source>
</reference>
<feature type="compositionally biased region" description="Polar residues" evidence="1">
    <location>
        <begin position="48"/>
        <end position="58"/>
    </location>
</feature>
<dbReference type="Proteomes" id="UP000774617">
    <property type="component" value="Unassembled WGS sequence"/>
</dbReference>
<name>A0ABQ8G0V0_9PEZI</name>
<dbReference type="EMBL" id="JAGTJR010000029">
    <property type="protein sequence ID" value="KAH7039540.1"/>
    <property type="molecule type" value="Genomic_DNA"/>
</dbReference>
<feature type="compositionally biased region" description="Polar residues" evidence="1">
    <location>
        <begin position="78"/>
        <end position="97"/>
    </location>
</feature>
<evidence type="ECO:0000313" key="3">
    <source>
        <dbReference type="Proteomes" id="UP000774617"/>
    </source>
</evidence>
<feature type="region of interest" description="Disordered" evidence="1">
    <location>
        <begin position="46"/>
        <end position="99"/>
    </location>
</feature>
<comment type="caution">
    <text evidence="2">The sequence shown here is derived from an EMBL/GenBank/DDBJ whole genome shotgun (WGS) entry which is preliminary data.</text>
</comment>
<sequence length="220" mass="23584">MRSQSPLIPSCRCACRYSATGRLQLPHQEPQSIRTSTAQTALRRCIPSASQAPATSHRTPNLNPTRPPPTCNPASHPPSAQHSLSYTRSTPISTNSGRPPMLTGVAVLSGMETLPWNQPLHILPTHKKPGLKRPPGRLPTAASRRLAPKSTDNWVFGQAGRLRSDPQLPKPPCTAASAMCCTNRSASTRLTGQAVIISCRHADPPPATELPGRSLLLVGR</sequence>
<proteinExistence type="predicted"/>
<gene>
    <name evidence="2" type="ORF">B0J12DRAFT_223858</name>
</gene>
<evidence type="ECO:0000256" key="1">
    <source>
        <dbReference type="SAM" id="MobiDB-lite"/>
    </source>
</evidence>
<protein>
    <submittedName>
        <fullName evidence="2">Uncharacterized protein</fullName>
    </submittedName>
</protein>
<evidence type="ECO:0000313" key="2">
    <source>
        <dbReference type="EMBL" id="KAH7039540.1"/>
    </source>
</evidence>
<feature type="region of interest" description="Disordered" evidence="1">
    <location>
        <begin position="125"/>
        <end position="145"/>
    </location>
</feature>
<feature type="compositionally biased region" description="Basic residues" evidence="1">
    <location>
        <begin position="125"/>
        <end position="135"/>
    </location>
</feature>
<accession>A0ABQ8G0V0</accession>